<comment type="caution">
    <text evidence="7">The sequence shown here is derived from an EMBL/GenBank/DDBJ whole genome shotgun (WGS) entry which is preliminary data.</text>
</comment>
<evidence type="ECO:0000256" key="4">
    <source>
        <dbReference type="ARBA" id="ARBA00022737"/>
    </source>
</evidence>
<dbReference type="InterPro" id="IPR055347">
    <property type="entry name" value="UTP6_N"/>
</dbReference>
<dbReference type="InterPro" id="IPR003107">
    <property type="entry name" value="HAT"/>
</dbReference>
<protein>
    <submittedName>
        <fullName evidence="7">40289_t:CDS:1</fullName>
    </submittedName>
</protein>
<reference evidence="7 8" key="1">
    <citation type="submission" date="2021-06" db="EMBL/GenBank/DDBJ databases">
        <authorList>
            <person name="Kallberg Y."/>
            <person name="Tangrot J."/>
            <person name="Rosling A."/>
        </authorList>
    </citation>
    <scope>NUCLEOTIDE SEQUENCE [LARGE SCALE GENOMIC DNA]</scope>
    <source>
        <strain evidence="7 8">120-4 pot B 10/14</strain>
    </source>
</reference>
<sequence>MAETVQYYLEKMVPELEDYERKELFSKQEIKSIIRQRTNFEYSLKKRPCQKDDFLKYIEYEINLEKLRKKRKERLAIKGKTSISDYAIIRRIYHIFDRAVIKFKGDISLWLQYIEFAKSAGAGKLLGKIFGSALQLHPTKPLFWILAAKWEFETNANITASRALLQRSLRLNPSSIQLWHEYFKLELVYIEKIKSRRKILGISSKSSILEKSNTGDVILISELEDENKLEDNNKVLCGEIVRTVYLNAIDAISDNLAFRQQFVNICYEFSDTQIIQDTIYESIHKDFNKNAEARAYVAQRHLFSMLDVEKPEFEAAIKNCVNEFQQSVEELADKEIWYLFTKFLNKYIHKVTEKNLNYYLVKLLSQSYETAASSSLASEKMYIEWIDWILECHDSNSKNALDIVRQATEIYPQNSELWIKRIGIVASLEELQDKSIDELYNLALNKNPTSLVLWDSYLAWNVSKWKGGGLKDHELEKIFTASVSKVASLSLNWIITNEQHLKDTKNMVIARYLTWADEVGGVNKTRQVYKSLLNMILPTPEFYYTCIQIEEKHITSPMALDSKTHLEWLYVRACQSDNTTCANNEQPRATSVYEQAMKAVKDPKSLESRYRQMNAKI</sequence>
<keyword evidence="5" id="KW-0539">Nucleus</keyword>
<proteinExistence type="inferred from homology"/>
<dbReference type="Proteomes" id="UP000789901">
    <property type="component" value="Unassembled WGS sequence"/>
</dbReference>
<evidence type="ECO:0000259" key="6">
    <source>
        <dbReference type="Pfam" id="PF08640"/>
    </source>
</evidence>
<name>A0ABN7VBF7_GIGMA</name>
<dbReference type="InterPro" id="IPR011990">
    <property type="entry name" value="TPR-like_helical_dom_sf"/>
</dbReference>
<organism evidence="7 8">
    <name type="scientific">Gigaspora margarita</name>
    <dbReference type="NCBI Taxonomy" id="4874"/>
    <lineage>
        <taxon>Eukaryota</taxon>
        <taxon>Fungi</taxon>
        <taxon>Fungi incertae sedis</taxon>
        <taxon>Mucoromycota</taxon>
        <taxon>Glomeromycotina</taxon>
        <taxon>Glomeromycetes</taxon>
        <taxon>Diversisporales</taxon>
        <taxon>Gigasporaceae</taxon>
        <taxon>Gigaspora</taxon>
    </lineage>
</organism>
<dbReference type="PANTHER" id="PTHR23271">
    <property type="entry name" value="HEPATOCELLULAR CARCINOMA-ASSOCIATED ANTIGEN 66"/>
    <property type="match status" value="1"/>
</dbReference>
<evidence type="ECO:0000313" key="7">
    <source>
        <dbReference type="EMBL" id="CAG8753990.1"/>
    </source>
</evidence>
<evidence type="ECO:0000256" key="1">
    <source>
        <dbReference type="ARBA" id="ARBA00004604"/>
    </source>
</evidence>
<keyword evidence="3" id="KW-0698">rRNA processing</keyword>
<gene>
    <name evidence="7" type="ORF">GMARGA_LOCUS16709</name>
</gene>
<dbReference type="SMART" id="SM00386">
    <property type="entry name" value="HAT"/>
    <property type="match status" value="7"/>
</dbReference>
<dbReference type="Gene3D" id="1.25.40.10">
    <property type="entry name" value="Tetratricopeptide repeat domain"/>
    <property type="match status" value="2"/>
</dbReference>
<keyword evidence="4" id="KW-0677">Repeat</keyword>
<feature type="domain" description="U3 small nucleolar RNA-associated protein 6 N-terminal" evidence="6">
    <location>
        <begin position="9"/>
        <end position="91"/>
    </location>
</feature>
<dbReference type="InterPro" id="IPR013949">
    <property type="entry name" value="Utp6"/>
</dbReference>
<evidence type="ECO:0000256" key="3">
    <source>
        <dbReference type="ARBA" id="ARBA00022552"/>
    </source>
</evidence>
<evidence type="ECO:0000313" key="8">
    <source>
        <dbReference type="Proteomes" id="UP000789901"/>
    </source>
</evidence>
<evidence type="ECO:0000256" key="5">
    <source>
        <dbReference type="ARBA" id="ARBA00023242"/>
    </source>
</evidence>
<dbReference type="Pfam" id="PF08640">
    <property type="entry name" value="U3_assoc_6"/>
    <property type="match status" value="1"/>
</dbReference>
<comment type="subcellular location">
    <subcellularLocation>
        <location evidence="1">Nucleus</location>
        <location evidence="1">Nucleolus</location>
    </subcellularLocation>
</comment>
<evidence type="ECO:0000256" key="2">
    <source>
        <dbReference type="ARBA" id="ARBA00010734"/>
    </source>
</evidence>
<comment type="similarity">
    <text evidence="2">Belongs to the UTP6 family.</text>
</comment>
<dbReference type="EMBL" id="CAJVQB010012243">
    <property type="protein sequence ID" value="CAG8753990.1"/>
    <property type="molecule type" value="Genomic_DNA"/>
</dbReference>
<accession>A0ABN7VBF7</accession>
<dbReference type="PANTHER" id="PTHR23271:SF1">
    <property type="entry name" value="U3 SMALL NUCLEOLAR RNA-ASSOCIATED PROTEIN 6 HOMOLOG"/>
    <property type="match status" value="1"/>
</dbReference>
<dbReference type="SUPFAM" id="SSF48452">
    <property type="entry name" value="TPR-like"/>
    <property type="match status" value="1"/>
</dbReference>
<keyword evidence="8" id="KW-1185">Reference proteome</keyword>